<dbReference type="Gene3D" id="3.30.60.10">
    <property type="entry name" value="Endochitinase-like"/>
    <property type="match status" value="1"/>
</dbReference>
<dbReference type="EMBL" id="JBBPBN010000004">
    <property type="protein sequence ID" value="KAK9041998.1"/>
    <property type="molecule type" value="Genomic_DNA"/>
</dbReference>
<dbReference type="InterPro" id="IPR036861">
    <property type="entry name" value="Endochitinase-like_sf"/>
</dbReference>
<dbReference type="PANTHER" id="PTHR46351:SF7">
    <property type="entry name" value="HEVEIN-LIKE PREPROPROTEIN"/>
    <property type="match status" value="1"/>
</dbReference>
<evidence type="ECO:0000259" key="5">
    <source>
        <dbReference type="PROSITE" id="PS50941"/>
    </source>
</evidence>
<evidence type="ECO:0000259" key="6">
    <source>
        <dbReference type="PROSITE" id="PS51174"/>
    </source>
</evidence>
<keyword evidence="2 3" id="KW-1015">Disulfide bond</keyword>
<keyword evidence="1 3" id="KW-0147">Chitin-binding</keyword>
<protein>
    <submittedName>
        <fullName evidence="7">Uncharacterized protein</fullName>
    </submittedName>
</protein>
<sequence>MHQIRPVPKEMEKVKLVMLFVFLMSLVGATMAEQCGWQVGGALCPNNLCCSQYGWCGSTDPYCLPENNCQSNCRGPPGGGATVRATYNFYNPAQHNWDLLAVGAYCSTWDASQPLSWRSKYGWTAFCGPVGPGFPDACGRCLNVMNTRTGAQTTVRIVDQCSNGGLDLDWGVFQQLDTDGQGYQQGFLTISYNFVDCGDSFNPLLSSVVPN</sequence>
<evidence type="ECO:0000256" key="1">
    <source>
        <dbReference type="ARBA" id="ARBA00022669"/>
    </source>
</evidence>
<dbReference type="PROSITE" id="PS00026">
    <property type="entry name" value="CHIT_BIND_I_1"/>
    <property type="match status" value="1"/>
</dbReference>
<feature type="disulfide bond" evidence="3">
    <location>
        <begin position="35"/>
        <end position="50"/>
    </location>
</feature>
<dbReference type="SMART" id="SM00270">
    <property type="entry name" value="ChtBD1"/>
    <property type="match status" value="1"/>
</dbReference>
<evidence type="ECO:0000313" key="8">
    <source>
        <dbReference type="Proteomes" id="UP001396334"/>
    </source>
</evidence>
<feature type="disulfide bond" evidence="3">
    <location>
        <begin position="69"/>
        <end position="73"/>
    </location>
</feature>
<feature type="domain" description="Barwin" evidence="6">
    <location>
        <begin position="78"/>
        <end position="199"/>
    </location>
</feature>
<keyword evidence="4" id="KW-0732">Signal</keyword>
<feature type="disulfide bond" evidence="3">
    <location>
        <begin position="49"/>
        <end position="63"/>
    </location>
</feature>
<dbReference type="PROSITE" id="PS00771">
    <property type="entry name" value="BARWIN_1"/>
    <property type="match status" value="1"/>
</dbReference>
<dbReference type="Pfam" id="PF00187">
    <property type="entry name" value="Chitin_bind_1"/>
    <property type="match status" value="1"/>
</dbReference>
<gene>
    <name evidence="7" type="ORF">V6N11_017081</name>
</gene>
<evidence type="ECO:0000256" key="2">
    <source>
        <dbReference type="ARBA" id="ARBA00023157"/>
    </source>
</evidence>
<feature type="signal peptide" evidence="4">
    <location>
        <begin position="1"/>
        <end position="32"/>
    </location>
</feature>
<dbReference type="InterPro" id="IPR001153">
    <property type="entry name" value="Barwin_dom"/>
</dbReference>
<dbReference type="InterPro" id="IPR001002">
    <property type="entry name" value="Chitin-bd_1"/>
</dbReference>
<dbReference type="InterPro" id="IPR036908">
    <property type="entry name" value="RlpA-like_sf"/>
</dbReference>
<feature type="chain" id="PRO_5046381445" evidence="4">
    <location>
        <begin position="33"/>
        <end position="211"/>
    </location>
</feature>
<comment type="caution">
    <text evidence="7">The sequence shown here is derived from an EMBL/GenBank/DDBJ whole genome shotgun (WGS) entry which is preliminary data.</text>
</comment>
<name>A0ABR2TWZ6_9ROSI</name>
<dbReference type="SUPFAM" id="SSF50685">
    <property type="entry name" value="Barwin-like endoglucanases"/>
    <property type="match status" value="1"/>
</dbReference>
<feature type="domain" description="Chitin-binding type-1" evidence="5">
    <location>
        <begin position="32"/>
        <end position="75"/>
    </location>
</feature>
<dbReference type="Pfam" id="PF00967">
    <property type="entry name" value="Barwin"/>
    <property type="match status" value="1"/>
</dbReference>
<feature type="disulfide bond" evidence="3">
    <location>
        <begin position="44"/>
        <end position="56"/>
    </location>
</feature>
<dbReference type="PANTHER" id="PTHR46351">
    <property type="entry name" value="WOUND-INDUCED PROTEIN WIN2"/>
    <property type="match status" value="1"/>
</dbReference>
<dbReference type="PROSITE" id="PS51174">
    <property type="entry name" value="BARWIN_3"/>
    <property type="match status" value="1"/>
</dbReference>
<dbReference type="CDD" id="cd00035">
    <property type="entry name" value="ChtBD1"/>
    <property type="match status" value="1"/>
</dbReference>
<reference evidence="7 8" key="1">
    <citation type="journal article" date="2024" name="G3 (Bethesda)">
        <title>Genome assembly of Hibiscus sabdariffa L. provides insights into metabolisms of medicinal natural products.</title>
        <authorList>
            <person name="Kim T."/>
        </authorList>
    </citation>
    <scope>NUCLEOTIDE SEQUENCE [LARGE SCALE GENOMIC DNA]</scope>
    <source>
        <strain evidence="7">TK-2024</strain>
        <tissue evidence="7">Old leaves</tissue>
    </source>
</reference>
<dbReference type="Proteomes" id="UP001396334">
    <property type="component" value="Unassembled WGS sequence"/>
</dbReference>
<evidence type="ECO:0000256" key="4">
    <source>
        <dbReference type="SAM" id="SignalP"/>
    </source>
</evidence>
<dbReference type="PRINTS" id="PR00602">
    <property type="entry name" value="BARWIN"/>
</dbReference>
<organism evidence="7 8">
    <name type="scientific">Hibiscus sabdariffa</name>
    <name type="common">roselle</name>
    <dbReference type="NCBI Taxonomy" id="183260"/>
    <lineage>
        <taxon>Eukaryota</taxon>
        <taxon>Viridiplantae</taxon>
        <taxon>Streptophyta</taxon>
        <taxon>Embryophyta</taxon>
        <taxon>Tracheophyta</taxon>
        <taxon>Spermatophyta</taxon>
        <taxon>Magnoliopsida</taxon>
        <taxon>eudicotyledons</taxon>
        <taxon>Gunneridae</taxon>
        <taxon>Pentapetalae</taxon>
        <taxon>rosids</taxon>
        <taxon>malvids</taxon>
        <taxon>Malvales</taxon>
        <taxon>Malvaceae</taxon>
        <taxon>Malvoideae</taxon>
        <taxon>Hibiscus</taxon>
    </lineage>
</organism>
<dbReference type="PRINTS" id="PR00451">
    <property type="entry name" value="CHITINBINDNG"/>
</dbReference>
<dbReference type="InterPro" id="IPR018371">
    <property type="entry name" value="Chitin-binding_1_CS"/>
</dbReference>
<dbReference type="PROSITE" id="PS50941">
    <property type="entry name" value="CHIT_BIND_I_2"/>
    <property type="match status" value="1"/>
</dbReference>
<keyword evidence="8" id="KW-1185">Reference proteome</keyword>
<dbReference type="Gene3D" id="2.40.40.10">
    <property type="entry name" value="RlpA-like domain"/>
    <property type="match status" value="1"/>
</dbReference>
<evidence type="ECO:0000256" key="3">
    <source>
        <dbReference type="PROSITE-ProRule" id="PRU00261"/>
    </source>
</evidence>
<proteinExistence type="predicted"/>
<dbReference type="InterPro" id="IPR018226">
    <property type="entry name" value="Barwin_CS"/>
</dbReference>
<accession>A0ABR2TWZ6</accession>
<evidence type="ECO:0000313" key="7">
    <source>
        <dbReference type="EMBL" id="KAK9041998.1"/>
    </source>
</evidence>
<dbReference type="InterPro" id="IPR044301">
    <property type="entry name" value="PR4"/>
</dbReference>
<dbReference type="SUPFAM" id="SSF57016">
    <property type="entry name" value="Plant lectins/antimicrobial peptides"/>
    <property type="match status" value="1"/>
</dbReference>